<sequence length="60" mass="7063">MALKDEDTLMKRKRELEEAIHNLGISFEEEEIAEQDDLANQFSFDEEALAEMNHNEHDNK</sequence>
<name>A0A1T4K9V8_9LACT</name>
<accession>A0A1T4K9V8</accession>
<dbReference type="AlphaFoldDB" id="A0A1T4K9V8"/>
<evidence type="ECO:0000313" key="1">
    <source>
        <dbReference type="EMBL" id="SJZ39199.1"/>
    </source>
</evidence>
<dbReference type="STRING" id="1121925.SAMN02746011_00630"/>
<proteinExistence type="predicted"/>
<dbReference type="EMBL" id="FUWO01000004">
    <property type="protein sequence ID" value="SJZ39199.1"/>
    <property type="molecule type" value="Genomic_DNA"/>
</dbReference>
<dbReference type="Proteomes" id="UP000189941">
    <property type="component" value="Unassembled WGS sequence"/>
</dbReference>
<protein>
    <submittedName>
        <fullName evidence="1">Uncharacterized protein</fullName>
    </submittedName>
</protein>
<dbReference type="RefSeq" id="WP_078755452.1">
    <property type="nucleotide sequence ID" value="NZ_FUWO01000004.1"/>
</dbReference>
<gene>
    <name evidence="1" type="ORF">SAMN02746011_00630</name>
</gene>
<keyword evidence="2" id="KW-1185">Reference proteome</keyword>
<evidence type="ECO:0000313" key="2">
    <source>
        <dbReference type="Proteomes" id="UP000189941"/>
    </source>
</evidence>
<dbReference type="OrthoDB" id="9876283at2"/>
<organism evidence="1 2">
    <name type="scientific">Globicatella sulfidifaciens DSM 15739</name>
    <dbReference type="NCBI Taxonomy" id="1121925"/>
    <lineage>
        <taxon>Bacteria</taxon>
        <taxon>Bacillati</taxon>
        <taxon>Bacillota</taxon>
        <taxon>Bacilli</taxon>
        <taxon>Lactobacillales</taxon>
        <taxon>Aerococcaceae</taxon>
        <taxon>Globicatella</taxon>
    </lineage>
</organism>
<reference evidence="2" key="1">
    <citation type="submission" date="2017-02" db="EMBL/GenBank/DDBJ databases">
        <authorList>
            <person name="Varghese N."/>
            <person name="Submissions S."/>
        </authorList>
    </citation>
    <scope>NUCLEOTIDE SEQUENCE [LARGE SCALE GENOMIC DNA]</scope>
    <source>
        <strain evidence="2">DSM 15739</strain>
    </source>
</reference>